<reference evidence="2" key="1">
    <citation type="journal article" date="2023" name="Access Microbiol">
        <title>De-novo genome assembly for Akanthomyces muscarius, a biocontrol agent of insect agricultural pests.</title>
        <authorList>
            <person name="Erdos Z."/>
            <person name="Studholme D.J."/>
            <person name="Raymond B."/>
            <person name="Sharma M."/>
        </authorList>
    </citation>
    <scope>NUCLEOTIDE SEQUENCE</scope>
    <source>
        <strain evidence="2">Ve6</strain>
    </source>
</reference>
<evidence type="ECO:0000259" key="1">
    <source>
        <dbReference type="Pfam" id="PF07859"/>
    </source>
</evidence>
<comment type="caution">
    <text evidence="2">The sequence shown here is derived from an EMBL/GenBank/DDBJ whole genome shotgun (WGS) entry which is preliminary data.</text>
</comment>
<dbReference type="GeneID" id="80892086"/>
<dbReference type="AlphaFoldDB" id="A0A9W8QKS0"/>
<dbReference type="GO" id="GO:0016787">
    <property type="term" value="F:hydrolase activity"/>
    <property type="evidence" value="ECO:0007669"/>
    <property type="project" value="InterPro"/>
</dbReference>
<organism evidence="2 3">
    <name type="scientific">Akanthomyces muscarius</name>
    <name type="common">Entomopathogenic fungus</name>
    <name type="synonym">Lecanicillium muscarium</name>
    <dbReference type="NCBI Taxonomy" id="2231603"/>
    <lineage>
        <taxon>Eukaryota</taxon>
        <taxon>Fungi</taxon>
        <taxon>Dikarya</taxon>
        <taxon>Ascomycota</taxon>
        <taxon>Pezizomycotina</taxon>
        <taxon>Sordariomycetes</taxon>
        <taxon>Hypocreomycetidae</taxon>
        <taxon>Hypocreales</taxon>
        <taxon>Cordycipitaceae</taxon>
        <taxon>Akanthomyces</taxon>
    </lineage>
</organism>
<proteinExistence type="predicted"/>
<dbReference type="InterPro" id="IPR013094">
    <property type="entry name" value="AB_hydrolase_3"/>
</dbReference>
<dbReference type="Pfam" id="PF07859">
    <property type="entry name" value="Abhydrolase_3"/>
    <property type="match status" value="1"/>
</dbReference>
<accession>A0A9W8QKS0</accession>
<keyword evidence="3" id="KW-1185">Reference proteome</keyword>
<gene>
    <name evidence="2" type="ORF">LMH87_004927</name>
</gene>
<sequence length="205" mass="23177">MWVSKITLPRPPEDDVWQHVFSAIAALGNGKKAYIKLALEPVGAEWLGYRGGVSDTEPEPSMAEQEKYDSLMGEVKNKITILYFHGGSNYLIDPVSTRPVVAKYATVAQGRVLSVRYRLAPQGPFSTALVDALVAYLSLLYPHRLKHFVNLSARLQLSCAEILTAATLLHRCYSYCFIYIAPHPQKKRQRYDFMEQSMQWTTAYS</sequence>
<dbReference type="SUPFAM" id="SSF53474">
    <property type="entry name" value="alpha/beta-Hydrolases"/>
    <property type="match status" value="1"/>
</dbReference>
<dbReference type="RefSeq" id="XP_056058098.1">
    <property type="nucleotide sequence ID" value="XM_056202555.1"/>
</dbReference>
<evidence type="ECO:0000313" key="3">
    <source>
        <dbReference type="Proteomes" id="UP001144673"/>
    </source>
</evidence>
<dbReference type="Proteomes" id="UP001144673">
    <property type="component" value="Chromosome 1"/>
</dbReference>
<dbReference type="InterPro" id="IPR029058">
    <property type="entry name" value="AB_hydrolase_fold"/>
</dbReference>
<feature type="domain" description="Alpha/beta hydrolase fold-3" evidence="1">
    <location>
        <begin position="81"/>
        <end position="141"/>
    </location>
</feature>
<protein>
    <recommendedName>
        <fullName evidence="1">Alpha/beta hydrolase fold-3 domain-containing protein</fullName>
    </recommendedName>
</protein>
<evidence type="ECO:0000313" key="2">
    <source>
        <dbReference type="EMBL" id="KAJ4163183.1"/>
    </source>
</evidence>
<dbReference type="KEGG" id="amus:LMH87_004927"/>
<dbReference type="EMBL" id="JAJHUN010000001">
    <property type="protein sequence ID" value="KAJ4163183.1"/>
    <property type="molecule type" value="Genomic_DNA"/>
</dbReference>
<dbReference type="Gene3D" id="3.40.50.1820">
    <property type="entry name" value="alpha/beta hydrolase"/>
    <property type="match status" value="1"/>
</dbReference>
<name>A0A9W8QKS0_AKAMU</name>